<dbReference type="CDD" id="cd07181">
    <property type="entry name" value="RNase_HII_eukaryota_like"/>
    <property type="match status" value="1"/>
</dbReference>
<evidence type="ECO:0000313" key="13">
    <source>
        <dbReference type="Proteomes" id="UP000054097"/>
    </source>
</evidence>
<feature type="compositionally biased region" description="Acidic residues" evidence="10">
    <location>
        <begin position="47"/>
        <end position="56"/>
    </location>
</feature>
<evidence type="ECO:0000256" key="5">
    <source>
        <dbReference type="ARBA" id="ARBA00022723"/>
    </source>
</evidence>
<dbReference type="HOGENOM" id="CLU_036532_0_1_1"/>
<dbReference type="GO" id="GO:0043137">
    <property type="term" value="P:DNA replication, removal of RNA primer"/>
    <property type="evidence" value="ECO:0007669"/>
    <property type="project" value="TreeGrafter"/>
</dbReference>
<dbReference type="PROSITE" id="PS51975">
    <property type="entry name" value="RNASE_H_2"/>
    <property type="match status" value="1"/>
</dbReference>
<dbReference type="InterPro" id="IPR036397">
    <property type="entry name" value="RNaseH_sf"/>
</dbReference>
<dbReference type="InterPro" id="IPR012337">
    <property type="entry name" value="RNaseH-like_sf"/>
</dbReference>
<gene>
    <name evidence="12" type="ORF">M408DRAFT_107357</name>
</gene>
<feature type="compositionally biased region" description="Acidic residues" evidence="10">
    <location>
        <begin position="9"/>
        <end position="26"/>
    </location>
</feature>
<comment type="function">
    <text evidence="9">Endonuclease that specifically degrades the RNA of RNA-DNA hybrids.</text>
</comment>
<dbReference type="GO" id="GO:0003723">
    <property type="term" value="F:RNA binding"/>
    <property type="evidence" value="ECO:0007669"/>
    <property type="project" value="UniProtKB-UniRule"/>
</dbReference>
<dbReference type="AlphaFoldDB" id="A0A0C3BCD1"/>
<dbReference type="InterPro" id="IPR001352">
    <property type="entry name" value="RNase_HII/HIII"/>
</dbReference>
<dbReference type="Gene3D" id="1.10.10.460">
    <property type="entry name" value="Ribonuclease hii. Domain 2"/>
    <property type="match status" value="1"/>
</dbReference>
<comment type="cofactor">
    <cofactor evidence="2">
        <name>Mg(2+)</name>
        <dbReference type="ChEBI" id="CHEBI:18420"/>
    </cofactor>
</comment>
<dbReference type="STRING" id="933852.A0A0C3BCD1"/>
<dbReference type="EC" id="3.1.26.4" evidence="9"/>
<evidence type="ECO:0000256" key="4">
    <source>
        <dbReference type="ARBA" id="ARBA00022722"/>
    </source>
</evidence>
<keyword evidence="6 8" id="KW-0255">Endonuclease</keyword>
<protein>
    <recommendedName>
        <fullName evidence="9">Ribonuclease</fullName>
        <ecNumber evidence="9">3.1.26.4</ecNumber>
    </recommendedName>
</protein>
<dbReference type="GO" id="GO:0004523">
    <property type="term" value="F:RNA-DNA hybrid ribonuclease activity"/>
    <property type="evidence" value="ECO:0007669"/>
    <property type="project" value="UniProtKB-UniRule"/>
</dbReference>
<keyword evidence="13" id="KW-1185">Reference proteome</keyword>
<keyword evidence="7 8" id="KW-0378">Hydrolase</keyword>
<comment type="cofactor">
    <cofactor evidence="8">
        <name>Mn(2+)</name>
        <dbReference type="ChEBI" id="CHEBI:29035"/>
    </cofactor>
    <cofactor evidence="8">
        <name>Mg(2+)</name>
        <dbReference type="ChEBI" id="CHEBI:18420"/>
    </cofactor>
    <text evidence="8">Manganese or magnesium. Binds 1 divalent metal ion per monomer in the absence of substrate. May bind a second metal ion after substrate binding.</text>
</comment>
<feature type="region of interest" description="Disordered" evidence="10">
    <location>
        <begin position="1"/>
        <end position="78"/>
    </location>
</feature>
<feature type="domain" description="RNase H type-2" evidence="11">
    <location>
        <begin position="87"/>
        <end position="324"/>
    </location>
</feature>
<name>A0A0C3BCD1_SERVB</name>
<evidence type="ECO:0000256" key="6">
    <source>
        <dbReference type="ARBA" id="ARBA00022759"/>
    </source>
</evidence>
<evidence type="ECO:0000256" key="9">
    <source>
        <dbReference type="RuleBase" id="RU003515"/>
    </source>
</evidence>
<dbReference type="NCBIfam" id="TIGR00729">
    <property type="entry name" value="ribonuclease HII"/>
    <property type="match status" value="1"/>
</dbReference>
<dbReference type="SUPFAM" id="SSF53098">
    <property type="entry name" value="Ribonuclease H-like"/>
    <property type="match status" value="1"/>
</dbReference>
<reference evidence="13" key="2">
    <citation type="submission" date="2015-01" db="EMBL/GenBank/DDBJ databases">
        <title>Evolutionary Origins and Diversification of the Mycorrhizal Mutualists.</title>
        <authorList>
            <consortium name="DOE Joint Genome Institute"/>
            <consortium name="Mycorrhizal Genomics Consortium"/>
            <person name="Kohler A."/>
            <person name="Kuo A."/>
            <person name="Nagy L.G."/>
            <person name="Floudas D."/>
            <person name="Copeland A."/>
            <person name="Barry K.W."/>
            <person name="Cichocki N."/>
            <person name="Veneault-Fourrey C."/>
            <person name="LaButti K."/>
            <person name="Lindquist E.A."/>
            <person name="Lipzen A."/>
            <person name="Lundell T."/>
            <person name="Morin E."/>
            <person name="Murat C."/>
            <person name="Riley R."/>
            <person name="Ohm R."/>
            <person name="Sun H."/>
            <person name="Tunlid A."/>
            <person name="Henrissat B."/>
            <person name="Grigoriev I.V."/>
            <person name="Hibbett D.S."/>
            <person name="Martin F."/>
        </authorList>
    </citation>
    <scope>NUCLEOTIDE SEQUENCE [LARGE SCALE GENOMIC DNA]</scope>
    <source>
        <strain evidence="13">MAFF 305830</strain>
    </source>
</reference>
<dbReference type="GO" id="GO:0006298">
    <property type="term" value="P:mismatch repair"/>
    <property type="evidence" value="ECO:0007669"/>
    <property type="project" value="TreeGrafter"/>
</dbReference>
<evidence type="ECO:0000259" key="11">
    <source>
        <dbReference type="PROSITE" id="PS51975"/>
    </source>
</evidence>
<evidence type="ECO:0000313" key="12">
    <source>
        <dbReference type="EMBL" id="KIM29769.1"/>
    </source>
</evidence>
<evidence type="ECO:0000256" key="3">
    <source>
        <dbReference type="ARBA" id="ARBA00007058"/>
    </source>
</evidence>
<dbReference type="FunFam" id="3.30.420.10:FF:000016">
    <property type="entry name" value="Ribonuclease"/>
    <property type="match status" value="1"/>
</dbReference>
<dbReference type="PANTHER" id="PTHR10954">
    <property type="entry name" value="RIBONUCLEASE H2 SUBUNIT A"/>
    <property type="match status" value="1"/>
</dbReference>
<feature type="binding site" evidence="8">
    <location>
        <position position="94"/>
    </location>
    <ligand>
        <name>a divalent metal cation</name>
        <dbReference type="ChEBI" id="CHEBI:60240"/>
    </ligand>
</feature>
<evidence type="ECO:0000256" key="1">
    <source>
        <dbReference type="ARBA" id="ARBA00000077"/>
    </source>
</evidence>
<evidence type="ECO:0000256" key="7">
    <source>
        <dbReference type="ARBA" id="ARBA00022801"/>
    </source>
</evidence>
<dbReference type="InterPro" id="IPR024567">
    <property type="entry name" value="RNase_HII/HIII_dom"/>
</dbReference>
<dbReference type="Pfam" id="PF01351">
    <property type="entry name" value="RNase_HII"/>
    <property type="match status" value="1"/>
</dbReference>
<keyword evidence="4 8" id="KW-0540">Nuclease</keyword>
<comment type="similarity">
    <text evidence="3">Belongs to the RNase HII family. Eukaryotic subfamily.</text>
</comment>
<proteinExistence type="inferred from homology"/>
<dbReference type="Gene3D" id="3.30.420.10">
    <property type="entry name" value="Ribonuclease H-like superfamily/Ribonuclease H"/>
    <property type="match status" value="1"/>
</dbReference>
<accession>A0A0C3BCD1</accession>
<dbReference type="FunFam" id="1.10.10.460:FF:000001">
    <property type="entry name" value="Ribonuclease"/>
    <property type="match status" value="1"/>
</dbReference>
<feature type="binding site" evidence="8">
    <location>
        <position position="93"/>
    </location>
    <ligand>
        <name>a divalent metal cation</name>
        <dbReference type="ChEBI" id="CHEBI:60240"/>
    </ligand>
</feature>
<comment type="catalytic activity">
    <reaction evidence="1 8 9">
        <text>Endonucleolytic cleavage to 5'-phosphomonoester.</text>
        <dbReference type="EC" id="3.1.26.4"/>
    </reaction>
</comment>
<evidence type="ECO:0000256" key="2">
    <source>
        <dbReference type="ARBA" id="ARBA00001946"/>
    </source>
</evidence>
<organism evidence="12 13">
    <name type="scientific">Serendipita vermifera MAFF 305830</name>
    <dbReference type="NCBI Taxonomy" id="933852"/>
    <lineage>
        <taxon>Eukaryota</taxon>
        <taxon>Fungi</taxon>
        <taxon>Dikarya</taxon>
        <taxon>Basidiomycota</taxon>
        <taxon>Agaricomycotina</taxon>
        <taxon>Agaricomycetes</taxon>
        <taxon>Sebacinales</taxon>
        <taxon>Serendipitaceae</taxon>
        <taxon>Serendipita</taxon>
    </lineage>
</organism>
<feature type="binding site" evidence="8">
    <location>
        <position position="204"/>
    </location>
    <ligand>
        <name>a divalent metal cation</name>
        <dbReference type="ChEBI" id="CHEBI:60240"/>
    </ligand>
</feature>
<evidence type="ECO:0000256" key="10">
    <source>
        <dbReference type="SAM" id="MobiDB-lite"/>
    </source>
</evidence>
<dbReference type="GO" id="GO:0032299">
    <property type="term" value="C:ribonuclease H2 complex"/>
    <property type="evidence" value="ECO:0007669"/>
    <property type="project" value="TreeGrafter"/>
</dbReference>
<dbReference type="PANTHER" id="PTHR10954:SF7">
    <property type="entry name" value="RIBONUCLEASE H2 SUBUNIT A"/>
    <property type="match status" value="1"/>
</dbReference>
<reference evidence="12 13" key="1">
    <citation type="submission" date="2014-04" db="EMBL/GenBank/DDBJ databases">
        <authorList>
            <consortium name="DOE Joint Genome Institute"/>
            <person name="Kuo A."/>
            <person name="Zuccaro A."/>
            <person name="Kohler A."/>
            <person name="Nagy L.G."/>
            <person name="Floudas D."/>
            <person name="Copeland A."/>
            <person name="Barry K.W."/>
            <person name="Cichocki N."/>
            <person name="Veneault-Fourrey C."/>
            <person name="LaButti K."/>
            <person name="Lindquist E.A."/>
            <person name="Lipzen A."/>
            <person name="Lundell T."/>
            <person name="Morin E."/>
            <person name="Murat C."/>
            <person name="Sun H."/>
            <person name="Tunlid A."/>
            <person name="Henrissat B."/>
            <person name="Grigoriev I.V."/>
            <person name="Hibbett D.S."/>
            <person name="Martin F."/>
            <person name="Nordberg H.P."/>
            <person name="Cantor M.N."/>
            <person name="Hua S.X."/>
        </authorList>
    </citation>
    <scope>NUCLEOTIDE SEQUENCE [LARGE SCALE GENOMIC DNA]</scope>
    <source>
        <strain evidence="12 13">MAFF 305830</strain>
    </source>
</reference>
<keyword evidence="5 8" id="KW-0479">Metal-binding</keyword>
<dbReference type="OrthoDB" id="7462577at2759"/>
<dbReference type="EMBL" id="KN824287">
    <property type="protein sequence ID" value="KIM29769.1"/>
    <property type="molecule type" value="Genomic_DNA"/>
</dbReference>
<dbReference type="Proteomes" id="UP000054097">
    <property type="component" value="Unassembled WGS sequence"/>
</dbReference>
<sequence>MSKSQDNLTSEDDIAMEVDTVEESQDFEGSSRPATSIASDISAVEDAPSDEDDDKEQVERPASLPEPGTPLTGSYTWISPRPTAEGPYAVGVDEAGRGPALGPLVYGMAFCPVSFIDKQLAKMGFDDSKILKHDTRIGLLQALSADPVNLGWAVNVISPQAISSGMLAKPSINLNTQSQAATISLLKALLAPPYSLPISEVYVDALGPAEKYQEYLQARFPRLQITVRNKADSIYKIVGAASVAAKVTRDFLVEDWVWEEAVRSGLADGGEATWGRGSGLGSGYPSDPNTKEWISSHLDKTFGYPTIARFSWAPIKLAMETKGHSVQWVDDGQKTLMKAFEGVTGVDKGRCSLTKELGISSVSSL</sequence>
<dbReference type="GO" id="GO:0046872">
    <property type="term" value="F:metal ion binding"/>
    <property type="evidence" value="ECO:0007669"/>
    <property type="project" value="UniProtKB-KW"/>
</dbReference>
<dbReference type="InterPro" id="IPR004649">
    <property type="entry name" value="RNase_H2_suA"/>
</dbReference>
<dbReference type="InterPro" id="IPR023160">
    <property type="entry name" value="RNase_HII_hlx-loop-hlx_cap_dom"/>
</dbReference>
<evidence type="ECO:0000256" key="8">
    <source>
        <dbReference type="PROSITE-ProRule" id="PRU01319"/>
    </source>
</evidence>